<gene>
    <name evidence="3" type="ORF">FHE65_02500</name>
    <name evidence="2" type="ORF">FHE65_16355</name>
</gene>
<dbReference type="Gene3D" id="1.10.260.40">
    <property type="entry name" value="lambda repressor-like DNA-binding domains"/>
    <property type="match status" value="1"/>
</dbReference>
<dbReference type="Gene3D" id="3.30.450.180">
    <property type="match status" value="1"/>
</dbReference>
<dbReference type="SUPFAM" id="SSF47413">
    <property type="entry name" value="lambda repressor-like DNA-binding domains"/>
    <property type="match status" value="1"/>
</dbReference>
<evidence type="ECO:0000313" key="3">
    <source>
        <dbReference type="EMBL" id="TNC51060.1"/>
    </source>
</evidence>
<dbReference type="SMART" id="SM00530">
    <property type="entry name" value="HTH_XRE"/>
    <property type="match status" value="1"/>
</dbReference>
<feature type="domain" description="HTH cro/C1-type" evidence="1">
    <location>
        <begin position="33"/>
        <end position="80"/>
    </location>
</feature>
<dbReference type="PANTHER" id="PTHR35010">
    <property type="entry name" value="BLL4672 PROTEIN-RELATED"/>
    <property type="match status" value="1"/>
</dbReference>
<dbReference type="InterPro" id="IPR001387">
    <property type="entry name" value="Cro/C1-type_HTH"/>
</dbReference>
<dbReference type="Proteomes" id="UP000306740">
    <property type="component" value="Unassembled WGS sequence"/>
</dbReference>
<dbReference type="EMBL" id="VDFR01000072">
    <property type="protein sequence ID" value="TNC44624.1"/>
    <property type="molecule type" value="Genomic_DNA"/>
</dbReference>
<dbReference type="InterPro" id="IPR010982">
    <property type="entry name" value="Lambda_DNA-bd_dom_sf"/>
</dbReference>
<comment type="caution">
    <text evidence="3">The sequence shown here is derived from an EMBL/GenBank/DDBJ whole genome shotgun (WGS) entry which is preliminary data.</text>
</comment>
<accession>A0A5C4N189</accession>
<proteinExistence type="predicted"/>
<sequence>MPTPLAKALRGLRDRTQPEDVGYPAGGRRRVPGLRREEVAALANLSVDYLVQMEQGRADRPSAPVVAALCRALSVSRHDREHLYLAAGLHPPSQQFVSQHIPAGVQRITRQLHGCPVAVYDAAWTLLARNPLWVALHGSSVSELGENLVASVFLHDGLHHVPDLGHRERFKDALVSDVLISYGRYPHDVRFRRFVEEMRRDSEDFARRWASTVPQTFGAEKKTVHHPVLGDVTLDCDVLTDSEEDLRIVVYTAAASDQAAQQLAFLDVGSTR</sequence>
<evidence type="ECO:0000313" key="4">
    <source>
        <dbReference type="Proteomes" id="UP000306740"/>
    </source>
</evidence>
<dbReference type="Pfam" id="PF13560">
    <property type="entry name" value="HTH_31"/>
    <property type="match status" value="1"/>
</dbReference>
<dbReference type="Pfam" id="PF17765">
    <property type="entry name" value="MLTR_LBD"/>
    <property type="match status" value="1"/>
</dbReference>
<dbReference type="OrthoDB" id="3212310at2"/>
<name>A0A5C4N189_9ACTN</name>
<dbReference type="AlphaFoldDB" id="A0A5C4N189"/>
<dbReference type="CDD" id="cd00093">
    <property type="entry name" value="HTH_XRE"/>
    <property type="match status" value="1"/>
</dbReference>
<evidence type="ECO:0000259" key="1">
    <source>
        <dbReference type="PROSITE" id="PS50943"/>
    </source>
</evidence>
<dbReference type="InterPro" id="IPR041413">
    <property type="entry name" value="MLTR_LBD"/>
</dbReference>
<dbReference type="GO" id="GO:0003677">
    <property type="term" value="F:DNA binding"/>
    <property type="evidence" value="ECO:0007669"/>
    <property type="project" value="InterPro"/>
</dbReference>
<evidence type="ECO:0000313" key="2">
    <source>
        <dbReference type="EMBL" id="TNC44624.1"/>
    </source>
</evidence>
<dbReference type="EMBL" id="VDFR01000010">
    <property type="protein sequence ID" value="TNC51060.1"/>
    <property type="molecule type" value="Genomic_DNA"/>
</dbReference>
<organism evidence="3 4">
    <name type="scientific">Mumia zhuanghuii</name>
    <dbReference type="NCBI Taxonomy" id="2585211"/>
    <lineage>
        <taxon>Bacteria</taxon>
        <taxon>Bacillati</taxon>
        <taxon>Actinomycetota</taxon>
        <taxon>Actinomycetes</taxon>
        <taxon>Propionibacteriales</taxon>
        <taxon>Nocardioidaceae</taxon>
        <taxon>Mumia</taxon>
    </lineage>
</organism>
<dbReference type="PROSITE" id="PS50943">
    <property type="entry name" value="HTH_CROC1"/>
    <property type="match status" value="1"/>
</dbReference>
<dbReference type="PANTHER" id="PTHR35010:SF2">
    <property type="entry name" value="BLL4672 PROTEIN"/>
    <property type="match status" value="1"/>
</dbReference>
<reference evidence="3 4" key="1">
    <citation type="submission" date="2019-05" db="EMBL/GenBank/DDBJ databases">
        <title>Mumia sp. nov., isolated from the intestinal contents of plateau pika (Ochotona curzoniae) in the Qinghai-Tibet plateau of China.</title>
        <authorList>
            <person name="Tian Z."/>
        </authorList>
    </citation>
    <scope>NUCLEOTIDE SEQUENCE [LARGE SCALE GENOMIC DNA]</scope>
    <source>
        <strain evidence="4">527</strain>
        <strain evidence="3">Z527</strain>
    </source>
</reference>
<dbReference type="RefSeq" id="WP_139084743.1">
    <property type="nucleotide sequence ID" value="NZ_VDFR01000010.1"/>
</dbReference>
<protein>
    <submittedName>
        <fullName evidence="3">Helix-turn-helix domain-containing protein</fullName>
    </submittedName>
</protein>